<organism evidence="2 3">
    <name type="scientific">Streblomastix strix</name>
    <dbReference type="NCBI Taxonomy" id="222440"/>
    <lineage>
        <taxon>Eukaryota</taxon>
        <taxon>Metamonada</taxon>
        <taxon>Preaxostyla</taxon>
        <taxon>Oxymonadida</taxon>
        <taxon>Streblomastigidae</taxon>
        <taxon>Streblomastix</taxon>
    </lineage>
</organism>
<comment type="caution">
    <text evidence="2">The sequence shown here is derived from an EMBL/GenBank/DDBJ whole genome shotgun (WGS) entry which is preliminary data.</text>
</comment>
<feature type="transmembrane region" description="Helical" evidence="1">
    <location>
        <begin position="111"/>
        <end position="128"/>
    </location>
</feature>
<dbReference type="Proteomes" id="UP000324800">
    <property type="component" value="Unassembled WGS sequence"/>
</dbReference>
<evidence type="ECO:0000313" key="3">
    <source>
        <dbReference type="Proteomes" id="UP000324800"/>
    </source>
</evidence>
<evidence type="ECO:0000256" key="1">
    <source>
        <dbReference type="SAM" id="Phobius"/>
    </source>
</evidence>
<feature type="transmembrane region" description="Helical" evidence="1">
    <location>
        <begin position="25"/>
        <end position="47"/>
    </location>
</feature>
<feature type="transmembrane region" description="Helical" evidence="1">
    <location>
        <begin position="86"/>
        <end position="104"/>
    </location>
</feature>
<proteinExistence type="predicted"/>
<keyword evidence="1" id="KW-1133">Transmembrane helix</keyword>
<dbReference type="AlphaFoldDB" id="A0A5J4TDI5"/>
<feature type="non-terminal residue" evidence="2">
    <location>
        <position position="1"/>
    </location>
</feature>
<gene>
    <name evidence="2" type="ORF">EZS28_047947</name>
</gene>
<sequence>FIQNLKVIGDGDGVSAHIIKSVYKVPYYVALNQILYTLLSLLIFHLIHPQDSLDNGTVIVAKHYQQVTSTEECQQDFSDTIELKSAAYLAVKLPVFATVLAILNPSSKLELVGVICTLPLYNLAYVVLEPALKPVMVQSVFVVTKFANDVFDPSANSNYQSVPLGILQPAAVISFQNVFSPRMVYVLSISTNVLFFYGAISLSTMDKSVITLPYPYTLPIEFNSIFEISGCT</sequence>
<dbReference type="EMBL" id="SNRW01032834">
    <property type="protein sequence ID" value="KAA6356526.1"/>
    <property type="molecule type" value="Genomic_DNA"/>
</dbReference>
<reference evidence="2 3" key="1">
    <citation type="submission" date="2019-03" db="EMBL/GenBank/DDBJ databases">
        <title>Single cell metagenomics reveals metabolic interactions within the superorganism composed of flagellate Streblomastix strix and complex community of Bacteroidetes bacteria on its surface.</title>
        <authorList>
            <person name="Treitli S.C."/>
            <person name="Kolisko M."/>
            <person name="Husnik F."/>
            <person name="Keeling P."/>
            <person name="Hampl V."/>
        </authorList>
    </citation>
    <scope>NUCLEOTIDE SEQUENCE [LARGE SCALE GENOMIC DNA]</scope>
    <source>
        <strain evidence="2">ST1C</strain>
    </source>
</reference>
<evidence type="ECO:0000313" key="2">
    <source>
        <dbReference type="EMBL" id="KAA6356526.1"/>
    </source>
</evidence>
<feature type="transmembrane region" description="Helical" evidence="1">
    <location>
        <begin position="183"/>
        <end position="202"/>
    </location>
</feature>
<keyword evidence="1" id="KW-0812">Transmembrane</keyword>
<accession>A0A5J4TDI5</accession>
<name>A0A5J4TDI5_9EUKA</name>
<keyword evidence="1" id="KW-0472">Membrane</keyword>
<protein>
    <submittedName>
        <fullName evidence="2">Uncharacterized protein</fullName>
    </submittedName>
</protein>